<dbReference type="HAMAP" id="MF_01454">
    <property type="entry name" value="GTPase_Obg"/>
    <property type="match status" value="1"/>
</dbReference>
<dbReference type="AlphaFoldDB" id="A0AA35SBI9"/>
<keyword evidence="9" id="KW-0342">GTP-binding</keyword>
<dbReference type="NCBIfam" id="TIGR02729">
    <property type="entry name" value="Obg_CgtA"/>
    <property type="match status" value="1"/>
</dbReference>
<keyword evidence="3" id="KW-0963">Cytoplasm</keyword>
<proteinExistence type="inferred from homology"/>
<dbReference type="InterPro" id="IPR015349">
    <property type="entry name" value="OCT_dom"/>
</dbReference>
<accession>A0AA35SBI9</accession>
<feature type="domain" description="OCT" evidence="11">
    <location>
        <begin position="346"/>
        <end position="423"/>
    </location>
</feature>
<comment type="cofactor">
    <cofactor evidence="1">
        <name>Mg(2+)</name>
        <dbReference type="ChEBI" id="CHEBI:18420"/>
    </cofactor>
</comment>
<dbReference type="InterPro" id="IPR014100">
    <property type="entry name" value="GTP-bd_Obg/CgtA"/>
</dbReference>
<dbReference type="Gene3D" id="3.40.50.300">
    <property type="entry name" value="P-loop containing nucleotide triphosphate hydrolases"/>
    <property type="match status" value="1"/>
</dbReference>
<keyword evidence="6" id="KW-0547">Nucleotide-binding</keyword>
<evidence type="ECO:0000313" key="14">
    <source>
        <dbReference type="Proteomes" id="UP001174909"/>
    </source>
</evidence>
<sequence>MDTARIQVKAGDGGNGCISFRREKYVPYGGPDGGDGGNGGNVLFVATLGMSTLIDLRHNPRQVAENGGHGIGKRRDGADGADCVVKVPAGTIIRNLDTAEVLADLTEPDETVVVARGGIGGKGNACFKSSIFQAPRVAEKGEPGEEREISLEVKLIADIGLVGYPNAGKSTLLARTSAATPKIAAYPFTTLRPNLGVVRINREQNFVIADIPGLIEGAHKGAGLGHRFLRHIERTKMLIHVIDLSATDGRDPIQDYEQLNLELGHYNELLTKLPQIIALNKIDMPDAEANLERVQKYFGNRKVFPISAVTGEGVNPLMHQAYRSLQYLETRARKEAETAIVFEQELPSEPRARFELAETQDGFVVSGEEPRRAVLMTHMENEQALILLYRKLKKMGVINALERAGAVEGDTIQIDEFEFTYSPRSIQSR</sequence>
<dbReference type="GO" id="GO:0000287">
    <property type="term" value="F:magnesium ion binding"/>
    <property type="evidence" value="ECO:0007669"/>
    <property type="project" value="InterPro"/>
</dbReference>
<dbReference type="InterPro" id="IPR006073">
    <property type="entry name" value="GTP-bd"/>
</dbReference>
<comment type="caution">
    <text evidence="13">The sequence shown here is derived from an EMBL/GenBank/DDBJ whole genome shotgun (WGS) entry which is preliminary data.</text>
</comment>
<evidence type="ECO:0000256" key="2">
    <source>
        <dbReference type="ARBA" id="ARBA00007699"/>
    </source>
</evidence>
<dbReference type="InterPro" id="IPR045086">
    <property type="entry name" value="OBG_GTPase"/>
</dbReference>
<dbReference type="GO" id="GO:0003924">
    <property type="term" value="F:GTPase activity"/>
    <property type="evidence" value="ECO:0007669"/>
    <property type="project" value="InterPro"/>
</dbReference>
<dbReference type="SUPFAM" id="SSF52540">
    <property type="entry name" value="P-loop containing nucleoside triphosphate hydrolases"/>
    <property type="match status" value="1"/>
</dbReference>
<dbReference type="PANTHER" id="PTHR11702:SF31">
    <property type="entry name" value="MITOCHONDRIAL RIBOSOME-ASSOCIATED GTPASE 2"/>
    <property type="match status" value="1"/>
</dbReference>
<evidence type="ECO:0000256" key="3">
    <source>
        <dbReference type="ARBA" id="ARBA00022490"/>
    </source>
</evidence>
<dbReference type="SUPFAM" id="SSF102741">
    <property type="entry name" value="Obg GTP-binding protein C-terminal domain"/>
    <property type="match status" value="1"/>
</dbReference>
<keyword evidence="8" id="KW-0460">Magnesium</keyword>
<dbReference type="GO" id="GO:0005525">
    <property type="term" value="F:GTP binding"/>
    <property type="evidence" value="ECO:0007669"/>
    <property type="project" value="UniProtKB-KW"/>
</dbReference>
<organism evidence="13 14">
    <name type="scientific">Geodia barretti</name>
    <name type="common">Barrett's horny sponge</name>
    <dbReference type="NCBI Taxonomy" id="519541"/>
    <lineage>
        <taxon>Eukaryota</taxon>
        <taxon>Metazoa</taxon>
        <taxon>Porifera</taxon>
        <taxon>Demospongiae</taxon>
        <taxon>Heteroscleromorpha</taxon>
        <taxon>Tetractinellida</taxon>
        <taxon>Astrophorina</taxon>
        <taxon>Geodiidae</taxon>
        <taxon>Geodia</taxon>
    </lineage>
</organism>
<evidence type="ECO:0000256" key="9">
    <source>
        <dbReference type="ARBA" id="ARBA00023134"/>
    </source>
</evidence>
<dbReference type="Pfam" id="PF01018">
    <property type="entry name" value="GTP1_OBG"/>
    <property type="match status" value="1"/>
</dbReference>
<gene>
    <name evidence="13" type="ORF">GBAR_LOCUS14783</name>
</gene>
<evidence type="ECO:0000313" key="13">
    <source>
        <dbReference type="EMBL" id="CAI8025636.1"/>
    </source>
</evidence>
<dbReference type="CDD" id="cd01898">
    <property type="entry name" value="Obg"/>
    <property type="match status" value="1"/>
</dbReference>
<reference evidence="13" key="1">
    <citation type="submission" date="2023-03" db="EMBL/GenBank/DDBJ databases">
        <authorList>
            <person name="Steffen K."/>
            <person name="Cardenas P."/>
        </authorList>
    </citation>
    <scope>NUCLEOTIDE SEQUENCE</scope>
</reference>
<dbReference type="Pfam" id="PF01926">
    <property type="entry name" value="MMR_HSR1"/>
    <property type="match status" value="1"/>
</dbReference>
<dbReference type="GO" id="GO:0042254">
    <property type="term" value="P:ribosome biogenesis"/>
    <property type="evidence" value="ECO:0007669"/>
    <property type="project" value="UniProtKB-UniRule"/>
</dbReference>
<keyword evidence="7" id="KW-0378">Hydrolase</keyword>
<dbReference type="NCBIfam" id="NF008956">
    <property type="entry name" value="PRK12299.1"/>
    <property type="match status" value="1"/>
</dbReference>
<feature type="domain" description="OBG-type G" evidence="10">
    <location>
        <begin position="157"/>
        <end position="326"/>
    </location>
</feature>
<dbReference type="PROSITE" id="PS00905">
    <property type="entry name" value="GTP1_OBG"/>
    <property type="match status" value="1"/>
</dbReference>
<evidence type="ECO:0000256" key="6">
    <source>
        <dbReference type="ARBA" id="ARBA00022741"/>
    </source>
</evidence>
<evidence type="ECO:0000256" key="4">
    <source>
        <dbReference type="ARBA" id="ARBA00022517"/>
    </source>
</evidence>
<dbReference type="PROSITE" id="PS51883">
    <property type="entry name" value="OBG"/>
    <property type="match status" value="1"/>
</dbReference>
<dbReference type="Gene3D" id="2.70.210.12">
    <property type="entry name" value="GTP1/OBG domain"/>
    <property type="match status" value="1"/>
</dbReference>
<evidence type="ECO:0000256" key="5">
    <source>
        <dbReference type="ARBA" id="ARBA00022723"/>
    </source>
</evidence>
<dbReference type="NCBIfam" id="NF008955">
    <property type="entry name" value="PRK12297.1"/>
    <property type="match status" value="1"/>
</dbReference>
<keyword evidence="5" id="KW-0479">Metal-binding</keyword>
<evidence type="ECO:0000259" key="10">
    <source>
        <dbReference type="PROSITE" id="PS51710"/>
    </source>
</evidence>
<protein>
    <submittedName>
        <fullName evidence="13">GTPase Obg</fullName>
    </submittedName>
</protein>
<dbReference type="PROSITE" id="PS51710">
    <property type="entry name" value="G_OBG"/>
    <property type="match status" value="1"/>
</dbReference>
<dbReference type="PROSITE" id="PS51881">
    <property type="entry name" value="OCT"/>
    <property type="match status" value="1"/>
</dbReference>
<evidence type="ECO:0000256" key="1">
    <source>
        <dbReference type="ARBA" id="ARBA00001946"/>
    </source>
</evidence>
<keyword evidence="4" id="KW-0690">Ribosome biogenesis</keyword>
<dbReference type="InterPro" id="IPR031167">
    <property type="entry name" value="G_OBG"/>
</dbReference>
<dbReference type="Gene3D" id="3.30.300.350">
    <property type="entry name" value="GTP-binding protein OBG, C-terminal domain"/>
    <property type="match status" value="1"/>
</dbReference>
<dbReference type="FunFam" id="2.70.210.12:FF:000001">
    <property type="entry name" value="GTPase Obg"/>
    <property type="match status" value="1"/>
</dbReference>
<dbReference type="SUPFAM" id="SSF82051">
    <property type="entry name" value="Obg GTP-binding protein N-terminal domain"/>
    <property type="match status" value="1"/>
</dbReference>
<keyword evidence="14" id="KW-1185">Reference proteome</keyword>
<dbReference type="Proteomes" id="UP001174909">
    <property type="component" value="Unassembled WGS sequence"/>
</dbReference>
<evidence type="ECO:0000256" key="7">
    <source>
        <dbReference type="ARBA" id="ARBA00022801"/>
    </source>
</evidence>
<evidence type="ECO:0000259" key="12">
    <source>
        <dbReference type="PROSITE" id="PS51883"/>
    </source>
</evidence>
<dbReference type="InterPro" id="IPR027417">
    <property type="entry name" value="P-loop_NTPase"/>
</dbReference>
<dbReference type="Pfam" id="PF09269">
    <property type="entry name" value="DUF1967"/>
    <property type="match status" value="1"/>
</dbReference>
<dbReference type="InterPro" id="IPR036726">
    <property type="entry name" value="GTP1_OBG_dom_sf"/>
</dbReference>
<name>A0AA35SBI9_GEOBA</name>
<evidence type="ECO:0000256" key="8">
    <source>
        <dbReference type="ARBA" id="ARBA00022842"/>
    </source>
</evidence>
<dbReference type="EMBL" id="CASHTH010002169">
    <property type="protein sequence ID" value="CAI8025636.1"/>
    <property type="molecule type" value="Genomic_DNA"/>
</dbReference>
<dbReference type="InterPro" id="IPR036346">
    <property type="entry name" value="GTP-bd_prot_GTP1/OBG_C_sf"/>
</dbReference>
<dbReference type="InterPro" id="IPR006169">
    <property type="entry name" value="GTP1_OBG_dom"/>
</dbReference>
<comment type="similarity">
    <text evidence="2">Belongs to the TRAFAC class OBG-HflX-like GTPase superfamily. OBG GTPase family.</text>
</comment>
<feature type="domain" description="Obg" evidence="12">
    <location>
        <begin position="1"/>
        <end position="156"/>
    </location>
</feature>
<dbReference type="InterPro" id="IPR006074">
    <property type="entry name" value="GTP1-OBG_CS"/>
</dbReference>
<dbReference type="NCBIfam" id="NF008954">
    <property type="entry name" value="PRK12296.1"/>
    <property type="match status" value="1"/>
</dbReference>
<dbReference type="NCBIfam" id="TIGR03595">
    <property type="entry name" value="Obg_CgtA_exten"/>
    <property type="match status" value="1"/>
</dbReference>
<dbReference type="PANTHER" id="PTHR11702">
    <property type="entry name" value="DEVELOPMENTALLY REGULATED GTP-BINDING PROTEIN-RELATED"/>
    <property type="match status" value="1"/>
</dbReference>
<evidence type="ECO:0000259" key="11">
    <source>
        <dbReference type="PROSITE" id="PS51881"/>
    </source>
</evidence>
<dbReference type="PRINTS" id="PR00326">
    <property type="entry name" value="GTP1OBG"/>
</dbReference>